<dbReference type="AlphaFoldDB" id="A0A2M6ZF66"/>
<sequence>MRKKNGSKNRFIVADKGWAETIPEWLLEEVKFERMAYGMGALIKPELAGKVGDAEACAYVYTASLRGLVSHELAQVYIYLVAKLSQRKGRELPDFAKEKLEQGLTYDEQRELNELKEELYRKRGGEISHPLLDAMRSLKKRLEQKCPLGQGG</sequence>
<evidence type="ECO:0000313" key="1">
    <source>
        <dbReference type="EMBL" id="PIU51039.1"/>
    </source>
</evidence>
<protein>
    <submittedName>
        <fullName evidence="1">Uncharacterized protein</fullName>
    </submittedName>
</protein>
<dbReference type="EMBL" id="PEWN01000106">
    <property type="protein sequence ID" value="PIU51039.1"/>
    <property type="molecule type" value="Genomic_DNA"/>
</dbReference>
<proteinExistence type="predicted"/>
<evidence type="ECO:0000313" key="2">
    <source>
        <dbReference type="Proteomes" id="UP000229227"/>
    </source>
</evidence>
<organism evidence="1 2">
    <name type="scientific">Candidatus Desantisbacteria bacterium CG07_land_8_20_14_0_80_39_15</name>
    <dbReference type="NCBI Taxonomy" id="1974549"/>
    <lineage>
        <taxon>Bacteria</taxon>
        <taxon>Candidatus Desantisiibacteriota</taxon>
    </lineage>
</organism>
<name>A0A2M6ZF66_9BACT</name>
<gene>
    <name evidence="1" type="ORF">COS91_06565</name>
</gene>
<comment type="caution">
    <text evidence="1">The sequence shown here is derived from an EMBL/GenBank/DDBJ whole genome shotgun (WGS) entry which is preliminary data.</text>
</comment>
<dbReference type="Proteomes" id="UP000229227">
    <property type="component" value="Unassembled WGS sequence"/>
</dbReference>
<reference evidence="2" key="1">
    <citation type="submission" date="2017-09" db="EMBL/GenBank/DDBJ databases">
        <title>Depth-based differentiation of microbial function through sediment-hosted aquifers and enrichment of novel symbionts in the deep terrestrial subsurface.</title>
        <authorList>
            <person name="Probst A.J."/>
            <person name="Ladd B."/>
            <person name="Jarett J.K."/>
            <person name="Geller-Mcgrath D.E."/>
            <person name="Sieber C.M.K."/>
            <person name="Emerson J.B."/>
            <person name="Anantharaman K."/>
            <person name="Thomas B.C."/>
            <person name="Malmstrom R."/>
            <person name="Stieglmeier M."/>
            <person name="Klingl A."/>
            <person name="Woyke T."/>
            <person name="Ryan C.M."/>
            <person name="Banfield J.F."/>
        </authorList>
    </citation>
    <scope>NUCLEOTIDE SEQUENCE [LARGE SCALE GENOMIC DNA]</scope>
</reference>
<accession>A0A2M6ZF66</accession>